<gene>
    <name evidence="1" type="ORF">GMARGA_LOCUS20696</name>
</gene>
<sequence length="188" mass="22333">ELPGYQKLFNSKDMVILKQLVYKKVDWYLNELVYEMERITRKCAMVASLWWSLRYCGITRKKLHKAAQERNECTRSSFIAKIRENYTRDQLIFLDESSKDERSLTCYYRYSFVNPRSLYGSVPRKNSVIIMDNARIHQDEELVRLAWIKHHRDFFDSSDDPVYALEVACAHIISNMANAFFNASIYSE</sequence>
<organism evidence="1 2">
    <name type="scientific">Gigaspora margarita</name>
    <dbReference type="NCBI Taxonomy" id="4874"/>
    <lineage>
        <taxon>Eukaryota</taxon>
        <taxon>Fungi</taxon>
        <taxon>Fungi incertae sedis</taxon>
        <taxon>Mucoromycota</taxon>
        <taxon>Glomeromycotina</taxon>
        <taxon>Glomeromycetes</taxon>
        <taxon>Diversisporales</taxon>
        <taxon>Gigasporaceae</taxon>
        <taxon>Gigaspora</taxon>
    </lineage>
</organism>
<dbReference type="Proteomes" id="UP000789901">
    <property type="component" value="Unassembled WGS sequence"/>
</dbReference>
<comment type="caution">
    <text evidence="1">The sequence shown here is derived from an EMBL/GenBank/DDBJ whole genome shotgun (WGS) entry which is preliminary data.</text>
</comment>
<reference evidence="1 2" key="1">
    <citation type="submission" date="2021-06" db="EMBL/GenBank/DDBJ databases">
        <authorList>
            <person name="Kallberg Y."/>
            <person name="Tangrot J."/>
            <person name="Rosling A."/>
        </authorList>
    </citation>
    <scope>NUCLEOTIDE SEQUENCE [LARGE SCALE GENOMIC DNA]</scope>
    <source>
        <strain evidence="1 2">120-4 pot B 10/14</strain>
    </source>
</reference>
<keyword evidence="2" id="KW-1185">Reference proteome</keyword>
<protein>
    <submittedName>
        <fullName evidence="1">32896_t:CDS:1</fullName>
    </submittedName>
</protein>
<accession>A0ABN7VN80</accession>
<dbReference type="EMBL" id="CAJVQB010018415">
    <property type="protein sequence ID" value="CAG8787541.1"/>
    <property type="molecule type" value="Genomic_DNA"/>
</dbReference>
<name>A0ABN7VN80_GIGMA</name>
<proteinExistence type="predicted"/>
<feature type="non-terminal residue" evidence="1">
    <location>
        <position position="1"/>
    </location>
</feature>
<evidence type="ECO:0000313" key="2">
    <source>
        <dbReference type="Proteomes" id="UP000789901"/>
    </source>
</evidence>
<evidence type="ECO:0000313" key="1">
    <source>
        <dbReference type="EMBL" id="CAG8787541.1"/>
    </source>
</evidence>